<dbReference type="Proteomes" id="UP000663882">
    <property type="component" value="Unassembled WGS sequence"/>
</dbReference>
<evidence type="ECO:0000313" key="1">
    <source>
        <dbReference type="EMBL" id="CAF0783712.1"/>
    </source>
</evidence>
<sequence>MATQYRTFDSGLLQKAWFHLNEYHDFYCMARYRKKIEEQLRNANIPLTYVPWKSMVRTLLCQSLFNDKQLKEMNVHTDECCTEVDIASSQACVNFLLDNSQQDEKSLTETWFEINELKECFQKAINILPANRHARKEMLYKILGYPTGYSEEETDYYLNNNDDESLDLTNILSIDEQCQMHTGDLIEFSGNRLHDAFYIYRLPKKGIWAQIQQMWSKHQITNFIFNNTVTDPKEEEIILVPAMDEYGYGVPYLFATRPTELLPDGALHKYVDINCPLASMHKQNPTIALVQQHLNERLKNPVYQDKYMNDEMSVELDRFPQEYVAFVHINDAPKDNVLWVQRVHYNGKEIARDLNDNLEIFFSRRILESEEQYKEKQKFNISSH</sequence>
<comment type="caution">
    <text evidence="1">The sequence shown here is derived from an EMBL/GenBank/DDBJ whole genome shotgun (WGS) entry which is preliminary data.</text>
</comment>
<dbReference type="EMBL" id="CAJOAX010000004">
    <property type="protein sequence ID" value="CAF3474699.1"/>
    <property type="molecule type" value="Genomic_DNA"/>
</dbReference>
<organism evidence="1 3">
    <name type="scientific">Rotaria sordida</name>
    <dbReference type="NCBI Taxonomy" id="392033"/>
    <lineage>
        <taxon>Eukaryota</taxon>
        <taxon>Metazoa</taxon>
        <taxon>Spiralia</taxon>
        <taxon>Gnathifera</taxon>
        <taxon>Rotifera</taxon>
        <taxon>Eurotatoria</taxon>
        <taxon>Bdelloidea</taxon>
        <taxon>Philodinida</taxon>
        <taxon>Philodinidae</taxon>
        <taxon>Rotaria</taxon>
    </lineage>
</organism>
<name>A0A813RGQ7_9BILA</name>
<accession>A0A813RGQ7</accession>
<protein>
    <submittedName>
        <fullName evidence="1">Uncharacterized protein</fullName>
    </submittedName>
</protein>
<gene>
    <name evidence="2" type="ORF">OTI717_LOCUS158</name>
    <name evidence="1" type="ORF">RFH988_LOCUS3047</name>
</gene>
<proteinExistence type="predicted"/>
<dbReference type="EMBL" id="CAJNOO010000070">
    <property type="protein sequence ID" value="CAF0783712.1"/>
    <property type="molecule type" value="Genomic_DNA"/>
</dbReference>
<evidence type="ECO:0000313" key="2">
    <source>
        <dbReference type="EMBL" id="CAF3474699.1"/>
    </source>
</evidence>
<dbReference type="OrthoDB" id="9981912at2759"/>
<reference evidence="1" key="1">
    <citation type="submission" date="2021-02" db="EMBL/GenBank/DDBJ databases">
        <authorList>
            <person name="Nowell W R."/>
        </authorList>
    </citation>
    <scope>NUCLEOTIDE SEQUENCE</scope>
</reference>
<dbReference type="AlphaFoldDB" id="A0A813RGQ7"/>
<dbReference type="Proteomes" id="UP000663823">
    <property type="component" value="Unassembled WGS sequence"/>
</dbReference>
<evidence type="ECO:0000313" key="3">
    <source>
        <dbReference type="Proteomes" id="UP000663882"/>
    </source>
</evidence>